<keyword evidence="2" id="KW-1185">Reference proteome</keyword>
<dbReference type="OrthoDB" id="63584at2"/>
<evidence type="ECO:0000313" key="2">
    <source>
        <dbReference type="Proteomes" id="UP000198582"/>
    </source>
</evidence>
<dbReference type="EMBL" id="FOEF01000023">
    <property type="protein sequence ID" value="SEP52949.1"/>
    <property type="molecule type" value="Genomic_DNA"/>
</dbReference>
<dbReference type="NCBIfam" id="NF006159">
    <property type="entry name" value="PRK08303.1"/>
    <property type="match status" value="1"/>
</dbReference>
<dbReference type="InterPro" id="IPR002347">
    <property type="entry name" value="SDR_fam"/>
</dbReference>
<gene>
    <name evidence="1" type="ORF">SAMN04489732_12375</name>
</gene>
<dbReference type="PRINTS" id="PR00081">
    <property type="entry name" value="GDHRDH"/>
</dbReference>
<dbReference type="Gene3D" id="3.40.50.720">
    <property type="entry name" value="NAD(P)-binding Rossmann-like Domain"/>
    <property type="match status" value="1"/>
</dbReference>
<evidence type="ECO:0000313" key="1">
    <source>
        <dbReference type="EMBL" id="SEP52949.1"/>
    </source>
</evidence>
<dbReference type="InterPro" id="IPR036291">
    <property type="entry name" value="NAD(P)-bd_dom_sf"/>
</dbReference>
<reference evidence="2" key="1">
    <citation type="submission" date="2016-10" db="EMBL/GenBank/DDBJ databases">
        <authorList>
            <person name="Varghese N."/>
            <person name="Submissions S."/>
        </authorList>
    </citation>
    <scope>NUCLEOTIDE SEQUENCE [LARGE SCALE GENOMIC DNA]</scope>
    <source>
        <strain evidence="2">DSM 44993</strain>
    </source>
</reference>
<protein>
    <submittedName>
        <fullName evidence="1">NAD(P)-dependent dehydrogenase, short-chain alcohol dehydrogenase family</fullName>
    </submittedName>
</protein>
<dbReference type="Pfam" id="PF00106">
    <property type="entry name" value="adh_short"/>
    <property type="match status" value="1"/>
</dbReference>
<accession>A0A1H8YLC6</accession>
<dbReference type="AlphaFoldDB" id="A0A1H8YLC6"/>
<dbReference type="STRING" id="394193.SAMN04489732_12375"/>
<proteinExistence type="predicted"/>
<dbReference type="PANTHER" id="PTHR44147:SF2">
    <property type="entry name" value="DEHYDROGENASE_REDUCTASE SDR FAMILY MEMBER 1"/>
    <property type="match status" value="1"/>
</dbReference>
<dbReference type="Proteomes" id="UP000198582">
    <property type="component" value="Unassembled WGS sequence"/>
</dbReference>
<dbReference type="SUPFAM" id="SSF51735">
    <property type="entry name" value="NAD(P)-binding Rossmann-fold domains"/>
    <property type="match status" value="1"/>
</dbReference>
<organism evidence="1 2">
    <name type="scientific">Amycolatopsis saalfeldensis</name>
    <dbReference type="NCBI Taxonomy" id="394193"/>
    <lineage>
        <taxon>Bacteria</taxon>
        <taxon>Bacillati</taxon>
        <taxon>Actinomycetota</taxon>
        <taxon>Actinomycetes</taxon>
        <taxon>Pseudonocardiales</taxon>
        <taxon>Pseudonocardiaceae</taxon>
        <taxon>Amycolatopsis</taxon>
    </lineage>
</organism>
<name>A0A1H8YLC6_9PSEU</name>
<sequence length="304" mass="32646">MGTELAGQVALVAGGTRGASRGIAVELARAGAFVYVTGRSTRGRRSEVDRPETIDGTVELIEAAGGEGVAVRVDHLESDEVAALAARIERERGGLDLLVDGLWGGDHHLEWAKPVWEHSLDAGLRMIRLGIDAHLITSHHLLPLVIRRKGLVVELTDGTAEYNAKYREGTSLPFYIAKASAHLLAIGEAAELASHGCTAVAFTPGWLRSEAMLDIYGVTEENWRDATAREPYFAISETPTFAGRTVAALAADPDRHSWTGQTLSSGQLAAHYGVDDVDGSRPDAWRYVVEVQDAGQNPDTAGYR</sequence>
<dbReference type="PANTHER" id="PTHR44147">
    <property type="entry name" value="DEHYDROGENASE/REDUCTASE SDR FAMILY MEMBER 1"/>
    <property type="match status" value="1"/>
</dbReference>
<dbReference type="RefSeq" id="WP_091627057.1">
    <property type="nucleotide sequence ID" value="NZ_FOEF01000023.1"/>
</dbReference>